<dbReference type="InterPro" id="IPR025194">
    <property type="entry name" value="RodZ-like_C"/>
</dbReference>
<evidence type="ECO:0000256" key="1">
    <source>
        <dbReference type="SAM" id="MobiDB-lite"/>
    </source>
</evidence>
<dbReference type="InterPro" id="IPR050400">
    <property type="entry name" value="Bact_Cytoskel_RodZ"/>
</dbReference>
<feature type="region of interest" description="Disordered" evidence="1">
    <location>
        <begin position="191"/>
        <end position="265"/>
    </location>
</feature>
<dbReference type="Pfam" id="PF13413">
    <property type="entry name" value="HTH_25"/>
    <property type="match status" value="1"/>
</dbReference>
<dbReference type="InterPro" id="IPR001387">
    <property type="entry name" value="Cro/C1-type_HTH"/>
</dbReference>
<dbReference type="Gene3D" id="1.10.260.40">
    <property type="entry name" value="lambda repressor-like DNA-binding domains"/>
    <property type="match status" value="1"/>
</dbReference>
<dbReference type="AlphaFoldDB" id="A0A7U7ENB8"/>
<evidence type="ECO:0000256" key="2">
    <source>
        <dbReference type="SAM" id="Phobius"/>
    </source>
</evidence>
<keyword evidence="2" id="KW-0812">Transmembrane</keyword>
<dbReference type="PANTHER" id="PTHR34475">
    <property type="match status" value="1"/>
</dbReference>
<protein>
    <submittedName>
        <fullName evidence="4">Cytoskeleton protein RodZ</fullName>
    </submittedName>
</protein>
<sequence>MKAAHPEDVVTARGNPGETLRKARENKGWSVAEVASQLNLTGQCLMQLEAGDFDKLPGHTFARGYVRTYAKLLGLDANTIVQEFDQFTGTDASGSSVHGLGRIEQPVRLSQNLLRMVSFALLVGLAGVGFLWWQGQSSERSDAQVGVNMEHVEVESADGTTQIHPLDEPEDQAVVEAREEADLPLTEVSPEVAAQPEPETPASGAQTEVPAATASSSVDAPAAPAGDAAPAPDTATAPAETAPAEQPAQQQAAATPPPTPAAGEGVVRLGFTADCWIQITDANGRVLVSGLKRSGDSVELAGKVPMEVRLGFARGAQLSYNGQAVDVTPFISGETARLKVGQ</sequence>
<dbReference type="CDD" id="cd00093">
    <property type="entry name" value="HTH_XRE"/>
    <property type="match status" value="1"/>
</dbReference>
<dbReference type="EMBL" id="CAJFCI010000045">
    <property type="protein sequence ID" value="CAD5108046.1"/>
    <property type="molecule type" value="Genomic_DNA"/>
</dbReference>
<gene>
    <name evidence="4" type="primary">rodZ</name>
    <name evidence="4" type="ORF">PSEWESI4_02330</name>
</gene>
<accession>A0A7U7ENB8</accession>
<proteinExistence type="predicted"/>
<dbReference type="GO" id="GO:0006352">
    <property type="term" value="P:DNA-templated transcription initiation"/>
    <property type="evidence" value="ECO:0007669"/>
    <property type="project" value="InterPro"/>
</dbReference>
<keyword evidence="2" id="KW-1133">Transmembrane helix</keyword>
<feature type="compositionally biased region" description="Low complexity" evidence="1">
    <location>
        <begin position="209"/>
        <end position="254"/>
    </location>
</feature>
<dbReference type="GO" id="GO:0003677">
    <property type="term" value="F:DNA binding"/>
    <property type="evidence" value="ECO:0007669"/>
    <property type="project" value="InterPro"/>
</dbReference>
<keyword evidence="5" id="KW-1185">Reference proteome</keyword>
<dbReference type="SUPFAM" id="SSF47413">
    <property type="entry name" value="lambda repressor-like DNA-binding domains"/>
    <property type="match status" value="1"/>
</dbReference>
<dbReference type="GO" id="GO:0003700">
    <property type="term" value="F:DNA-binding transcription factor activity"/>
    <property type="evidence" value="ECO:0007669"/>
    <property type="project" value="InterPro"/>
</dbReference>
<dbReference type="InterPro" id="IPR000943">
    <property type="entry name" value="RNA_pol_sigma70"/>
</dbReference>
<dbReference type="Proteomes" id="UP000583387">
    <property type="component" value="Unassembled WGS sequence"/>
</dbReference>
<evidence type="ECO:0000259" key="3">
    <source>
        <dbReference type="PROSITE" id="PS00716"/>
    </source>
</evidence>
<feature type="domain" description="RNA polymerase sigma-70" evidence="3">
    <location>
        <begin position="30"/>
        <end position="56"/>
    </location>
</feature>
<evidence type="ECO:0000313" key="4">
    <source>
        <dbReference type="EMBL" id="CAD5108046.1"/>
    </source>
</evidence>
<dbReference type="Pfam" id="PF13464">
    <property type="entry name" value="RodZ_C"/>
    <property type="match status" value="1"/>
</dbReference>
<feature type="transmembrane region" description="Helical" evidence="2">
    <location>
        <begin position="113"/>
        <end position="133"/>
    </location>
</feature>
<dbReference type="PANTHER" id="PTHR34475:SF1">
    <property type="entry name" value="CYTOSKELETON PROTEIN RODZ"/>
    <property type="match status" value="1"/>
</dbReference>
<dbReference type="InterPro" id="IPR010982">
    <property type="entry name" value="Lambda_DNA-bd_dom_sf"/>
</dbReference>
<keyword evidence="2" id="KW-0472">Membrane</keyword>
<comment type="caution">
    <text evidence="4">The sequence shown here is derived from an EMBL/GenBank/DDBJ whole genome shotgun (WGS) entry which is preliminary data.</text>
</comment>
<name>A0A7U7ENB8_9GAMM</name>
<reference evidence="4 5" key="1">
    <citation type="submission" date="2020-08" db="EMBL/GenBank/DDBJ databases">
        <authorList>
            <person name="Criscuolo A."/>
        </authorList>
    </citation>
    <scope>NUCLEOTIDE SEQUENCE [LARGE SCALE GENOMIC DNA]</scope>
    <source>
        <strain evidence="4">CIP111764</strain>
    </source>
</reference>
<organism evidence="4 5">
    <name type="scientific">Zestomonas carbonaria</name>
    <dbReference type="NCBI Taxonomy" id="2762745"/>
    <lineage>
        <taxon>Bacteria</taxon>
        <taxon>Pseudomonadati</taxon>
        <taxon>Pseudomonadota</taxon>
        <taxon>Gammaproteobacteria</taxon>
        <taxon>Pseudomonadales</taxon>
        <taxon>Pseudomonadaceae</taxon>
        <taxon>Zestomonas</taxon>
    </lineage>
</organism>
<evidence type="ECO:0000313" key="5">
    <source>
        <dbReference type="Proteomes" id="UP000583387"/>
    </source>
</evidence>
<dbReference type="PROSITE" id="PS00716">
    <property type="entry name" value="SIGMA70_2"/>
    <property type="match status" value="1"/>
</dbReference>